<accession>M6BEE7</accession>
<proteinExistence type="predicted"/>
<comment type="caution">
    <text evidence="1">The sequence shown here is derived from an EMBL/GenBank/DDBJ whole genome shotgun (WGS) entry which is preliminary data.</text>
</comment>
<sequence>MSLKNYNGSCHCGKIRYELALDLSKELANAIVLFVPK</sequence>
<dbReference type="AlphaFoldDB" id="M6BEE7"/>
<dbReference type="SUPFAM" id="SSF51316">
    <property type="entry name" value="Mss4-like"/>
    <property type="match status" value="1"/>
</dbReference>
<reference evidence="1 2" key="1">
    <citation type="submission" date="2013-01" db="EMBL/GenBank/DDBJ databases">
        <authorList>
            <person name="Harkins D.M."/>
            <person name="Durkin A.S."/>
            <person name="Brinkac L.M."/>
            <person name="Haft D.H."/>
            <person name="Selengut J.D."/>
            <person name="Sanka R."/>
            <person name="DePew J."/>
            <person name="Purushe J."/>
            <person name="Galloway R.L."/>
            <person name="Vinetz J.M."/>
            <person name="Sutton G.G."/>
            <person name="Nierman W.C."/>
            <person name="Fouts D.E."/>
        </authorList>
    </citation>
    <scope>NUCLEOTIDE SEQUENCE [LARGE SCALE GENOMIC DNA]</scope>
    <source>
        <strain evidence="1 2">Sponselee CDC</strain>
    </source>
</reference>
<gene>
    <name evidence="1" type="ORF">LEP1GSC016_3134</name>
</gene>
<name>M6BEE7_LEPBO</name>
<dbReference type="Proteomes" id="UP000011873">
    <property type="component" value="Unassembled WGS sequence"/>
</dbReference>
<evidence type="ECO:0000313" key="1">
    <source>
        <dbReference type="EMBL" id="EMJ77889.1"/>
    </source>
</evidence>
<dbReference type="InterPro" id="IPR011057">
    <property type="entry name" value="Mss4-like_sf"/>
</dbReference>
<dbReference type="PATRIC" id="fig|1218567.3.peg.4153"/>
<protein>
    <submittedName>
        <fullName evidence="1">Uncharacterized protein</fullName>
    </submittedName>
</protein>
<organism evidence="1 2">
    <name type="scientific">Leptospira borgpetersenii serovar Hardjo-bovis str. Sponselee</name>
    <dbReference type="NCBI Taxonomy" id="1303729"/>
    <lineage>
        <taxon>Bacteria</taxon>
        <taxon>Pseudomonadati</taxon>
        <taxon>Spirochaetota</taxon>
        <taxon>Spirochaetia</taxon>
        <taxon>Leptospirales</taxon>
        <taxon>Leptospiraceae</taxon>
        <taxon>Leptospira</taxon>
    </lineage>
</organism>
<evidence type="ECO:0000313" key="2">
    <source>
        <dbReference type="Proteomes" id="UP000011873"/>
    </source>
</evidence>
<dbReference type="EMBL" id="ANMU01000172">
    <property type="protein sequence ID" value="EMJ77889.1"/>
    <property type="molecule type" value="Genomic_DNA"/>
</dbReference>